<dbReference type="InterPro" id="IPR036188">
    <property type="entry name" value="FAD/NAD-bd_sf"/>
</dbReference>
<organism evidence="4 5">
    <name type="scientific">Deminuibacter soli</name>
    <dbReference type="NCBI Taxonomy" id="2291815"/>
    <lineage>
        <taxon>Bacteria</taxon>
        <taxon>Pseudomonadati</taxon>
        <taxon>Bacteroidota</taxon>
        <taxon>Chitinophagia</taxon>
        <taxon>Chitinophagales</taxon>
        <taxon>Chitinophagaceae</taxon>
        <taxon>Deminuibacter</taxon>
    </lineage>
</organism>
<dbReference type="PANTHER" id="PTHR42685">
    <property type="entry name" value="GERANYLGERANYL DIPHOSPHATE REDUCTASE"/>
    <property type="match status" value="1"/>
</dbReference>
<dbReference type="OrthoDB" id="1142316at2"/>
<dbReference type="Pfam" id="PF00890">
    <property type="entry name" value="FAD_binding_2"/>
    <property type="match status" value="1"/>
</dbReference>
<protein>
    <submittedName>
        <fullName evidence="4">NAD(P)/FAD-dependent oxidoreductase</fullName>
    </submittedName>
</protein>
<name>A0A3E1NPI2_9BACT</name>
<keyword evidence="5" id="KW-1185">Reference proteome</keyword>
<evidence type="ECO:0000259" key="3">
    <source>
        <dbReference type="Pfam" id="PF00890"/>
    </source>
</evidence>
<comment type="caution">
    <text evidence="4">The sequence shown here is derived from an EMBL/GenBank/DDBJ whole genome shotgun (WGS) entry which is preliminary data.</text>
</comment>
<sequence length="378" mass="41994">MTENQVYDMAITGGGLAGLSLAIQSANAGYSTVLFEKEHYPFHKVCGEYISMESWPFLERLGIPLGNLQLPRISQLEVSDVKGRLYHFPLDTGGFGISRFKLDQLLYQAALQKGATIHTQSKVNSINFSDDTFTIQTAQHTVQARLATGSFGKRSNLDIQWKRPFIQNRPGKLNQYIAVKYHIRYPQPANTITLHNFENGYCGISRIEDDTCCLCYLTTAANLAAGQSIAGMEERFLFHNPHLQRIFSEAIFLYEQPLTISQVSFQQKEQVLNHVLLTGDAAGLITPLCGNGMSMALHASKLAFEAAIPFLNNTCSRATMEAVYTTQWQQQFGKRLATGRAVQRLFGGNITTSLFLGLMGLCKPAARSLIRATHGHTF</sequence>
<dbReference type="SUPFAM" id="SSF51905">
    <property type="entry name" value="FAD/NAD(P)-binding domain"/>
    <property type="match status" value="1"/>
</dbReference>
<keyword evidence="1" id="KW-0285">Flavoprotein</keyword>
<accession>A0A3E1NPI2</accession>
<evidence type="ECO:0000313" key="5">
    <source>
        <dbReference type="Proteomes" id="UP000261284"/>
    </source>
</evidence>
<gene>
    <name evidence="4" type="ORF">DXN05_02400</name>
</gene>
<dbReference type="EMBL" id="QTJU01000001">
    <property type="protein sequence ID" value="RFM29845.1"/>
    <property type="molecule type" value="Genomic_DNA"/>
</dbReference>
<dbReference type="InterPro" id="IPR003953">
    <property type="entry name" value="FAD-dep_OxRdtase_2_FAD-bd"/>
</dbReference>
<evidence type="ECO:0000313" key="4">
    <source>
        <dbReference type="EMBL" id="RFM29845.1"/>
    </source>
</evidence>
<reference evidence="4 5" key="1">
    <citation type="submission" date="2018-08" db="EMBL/GenBank/DDBJ databases">
        <title>Chitinophagaceae sp. K23C18032701, a novel bacterium isolated from forest soil.</title>
        <authorList>
            <person name="Wang C."/>
        </authorList>
    </citation>
    <scope>NUCLEOTIDE SEQUENCE [LARGE SCALE GENOMIC DNA]</scope>
    <source>
        <strain evidence="4 5">K23C18032701</strain>
    </source>
</reference>
<evidence type="ECO:0000256" key="1">
    <source>
        <dbReference type="ARBA" id="ARBA00022630"/>
    </source>
</evidence>
<dbReference type="GO" id="GO:0016491">
    <property type="term" value="F:oxidoreductase activity"/>
    <property type="evidence" value="ECO:0007669"/>
    <property type="project" value="UniProtKB-KW"/>
</dbReference>
<keyword evidence="2" id="KW-0560">Oxidoreductase</keyword>
<proteinExistence type="predicted"/>
<evidence type="ECO:0000256" key="2">
    <source>
        <dbReference type="ARBA" id="ARBA00023002"/>
    </source>
</evidence>
<dbReference type="PRINTS" id="PR00420">
    <property type="entry name" value="RNGMNOXGNASE"/>
</dbReference>
<dbReference type="Proteomes" id="UP000261284">
    <property type="component" value="Unassembled WGS sequence"/>
</dbReference>
<dbReference type="InterPro" id="IPR050407">
    <property type="entry name" value="Geranylgeranyl_reductase"/>
</dbReference>
<dbReference type="AlphaFoldDB" id="A0A3E1NPI2"/>
<dbReference type="Gene3D" id="3.50.50.60">
    <property type="entry name" value="FAD/NAD(P)-binding domain"/>
    <property type="match status" value="1"/>
</dbReference>
<dbReference type="PANTHER" id="PTHR42685:SF22">
    <property type="entry name" value="CONDITIONED MEDIUM FACTOR RECEPTOR 1"/>
    <property type="match status" value="1"/>
</dbReference>
<feature type="domain" description="FAD-dependent oxidoreductase 2 FAD-binding" evidence="3">
    <location>
        <begin position="8"/>
        <end position="40"/>
    </location>
</feature>
<dbReference type="RefSeq" id="WP_116845601.1">
    <property type="nucleotide sequence ID" value="NZ_QTJU01000001.1"/>
</dbReference>